<dbReference type="SUPFAM" id="SSF51735">
    <property type="entry name" value="NAD(P)-binding Rossmann-fold domains"/>
    <property type="match status" value="1"/>
</dbReference>
<dbReference type="PANTHER" id="PTHR42813">
    <property type="entry name" value="ZINC-TYPE ALCOHOL DEHYDROGENASE-LIKE"/>
    <property type="match status" value="1"/>
</dbReference>
<dbReference type="InterPro" id="IPR013149">
    <property type="entry name" value="ADH-like_C"/>
</dbReference>
<dbReference type="SMART" id="SM00829">
    <property type="entry name" value="PKS_ER"/>
    <property type="match status" value="1"/>
</dbReference>
<keyword evidence="4 6" id="KW-0862">Zinc</keyword>
<comment type="cofactor">
    <cofactor evidence="1 6">
        <name>Zn(2+)</name>
        <dbReference type="ChEBI" id="CHEBI:29105"/>
    </cofactor>
</comment>
<dbReference type="GO" id="GO:0030554">
    <property type="term" value="F:adenyl nucleotide binding"/>
    <property type="evidence" value="ECO:0007669"/>
    <property type="project" value="UniProtKB-ARBA"/>
</dbReference>
<evidence type="ECO:0000313" key="8">
    <source>
        <dbReference type="EMBL" id="SFP95258.1"/>
    </source>
</evidence>
<organism evidence="8 9">
    <name type="scientific">Halolamina pelagica</name>
    <dbReference type="NCBI Taxonomy" id="699431"/>
    <lineage>
        <taxon>Archaea</taxon>
        <taxon>Methanobacteriati</taxon>
        <taxon>Methanobacteriota</taxon>
        <taxon>Stenosarchaea group</taxon>
        <taxon>Halobacteria</taxon>
        <taxon>Halobacteriales</taxon>
        <taxon>Haloferacaceae</taxon>
    </lineage>
</organism>
<keyword evidence="9" id="KW-1185">Reference proteome</keyword>
<protein>
    <submittedName>
        <fullName evidence="8">Threonine dehydrogenase</fullName>
    </submittedName>
</protein>
<dbReference type="GO" id="GO:0043168">
    <property type="term" value="F:anion binding"/>
    <property type="evidence" value="ECO:0007669"/>
    <property type="project" value="UniProtKB-ARBA"/>
</dbReference>
<dbReference type="Pfam" id="PF00107">
    <property type="entry name" value="ADH_zinc_N"/>
    <property type="match status" value="1"/>
</dbReference>
<dbReference type="PANTHER" id="PTHR42813:SF4">
    <property type="entry name" value="NADP-DEPENDENT ISOPROPANOL DEHYDROGENASE"/>
    <property type="match status" value="1"/>
</dbReference>
<name>A0A1I5UJ62_9EURY</name>
<reference evidence="9" key="1">
    <citation type="submission" date="2016-10" db="EMBL/GenBank/DDBJ databases">
        <authorList>
            <person name="Varghese N."/>
            <person name="Submissions S."/>
        </authorList>
    </citation>
    <scope>NUCLEOTIDE SEQUENCE [LARGE SCALE GENOMIC DNA]</scope>
    <source>
        <strain evidence="9">CGMCC 1.10329</strain>
    </source>
</reference>
<dbReference type="InterPro" id="IPR020843">
    <property type="entry name" value="ER"/>
</dbReference>
<dbReference type="CDD" id="cd08285">
    <property type="entry name" value="NADP_ADH"/>
    <property type="match status" value="1"/>
</dbReference>
<keyword evidence="5" id="KW-0560">Oxidoreductase</keyword>
<evidence type="ECO:0000259" key="7">
    <source>
        <dbReference type="SMART" id="SM00829"/>
    </source>
</evidence>
<evidence type="ECO:0000256" key="4">
    <source>
        <dbReference type="ARBA" id="ARBA00022833"/>
    </source>
</evidence>
<evidence type="ECO:0000256" key="1">
    <source>
        <dbReference type="ARBA" id="ARBA00001947"/>
    </source>
</evidence>
<evidence type="ECO:0000256" key="5">
    <source>
        <dbReference type="ARBA" id="ARBA00023002"/>
    </source>
</evidence>
<dbReference type="OrthoDB" id="9358at2157"/>
<dbReference type="PROSITE" id="PS00059">
    <property type="entry name" value="ADH_ZINC"/>
    <property type="match status" value="1"/>
</dbReference>
<dbReference type="InterPro" id="IPR013154">
    <property type="entry name" value="ADH-like_N"/>
</dbReference>
<evidence type="ECO:0000256" key="6">
    <source>
        <dbReference type="RuleBase" id="RU361277"/>
    </source>
</evidence>
<proteinExistence type="inferred from homology"/>
<dbReference type="Gene3D" id="3.40.50.720">
    <property type="entry name" value="NAD(P)-binding Rossmann-like Domain"/>
    <property type="match status" value="1"/>
</dbReference>
<dbReference type="RefSeq" id="WP_074879453.1">
    <property type="nucleotide sequence ID" value="NZ_FOXI01000013.1"/>
</dbReference>
<accession>A0A1I5UJ62</accession>
<gene>
    <name evidence="8" type="ORF">SAMN05216277_1132</name>
</gene>
<dbReference type="Proteomes" id="UP000183769">
    <property type="component" value="Unassembled WGS sequence"/>
</dbReference>
<dbReference type="Pfam" id="PF08240">
    <property type="entry name" value="ADH_N"/>
    <property type="match status" value="1"/>
</dbReference>
<dbReference type="InterPro" id="IPR002328">
    <property type="entry name" value="ADH_Zn_CS"/>
</dbReference>
<keyword evidence="3 6" id="KW-0479">Metal-binding</keyword>
<comment type="similarity">
    <text evidence="2 6">Belongs to the zinc-containing alcohol dehydrogenase family.</text>
</comment>
<evidence type="ECO:0000313" key="9">
    <source>
        <dbReference type="Proteomes" id="UP000183769"/>
    </source>
</evidence>
<evidence type="ECO:0000256" key="3">
    <source>
        <dbReference type="ARBA" id="ARBA00022723"/>
    </source>
</evidence>
<dbReference type="GO" id="GO:0044281">
    <property type="term" value="P:small molecule metabolic process"/>
    <property type="evidence" value="ECO:0007669"/>
    <property type="project" value="UniProtKB-ARBA"/>
</dbReference>
<feature type="domain" description="Enoyl reductase (ER)" evidence="7">
    <location>
        <begin position="7"/>
        <end position="343"/>
    </location>
</feature>
<dbReference type="GO" id="GO:0016616">
    <property type="term" value="F:oxidoreductase activity, acting on the CH-OH group of donors, NAD or NADP as acceptor"/>
    <property type="evidence" value="ECO:0007669"/>
    <property type="project" value="UniProtKB-ARBA"/>
</dbReference>
<dbReference type="AlphaFoldDB" id="A0A1I5UJ62"/>
<sequence length="351" mass="37798">MQAFVMEELGEVGFLEKDKPEMGPADAIIRPTKGLVCTSDVHTVHGAVGERENLTLGHEVVGVIESVGETVEDFEPGDRVAVGAITPDWGSTAAQDGHPSQSNQALGGWKYANVKDGTFAEYVHVNDADANLAHIPESVSDEEAVYVTDMMSTGFMGAENADIPIGGTVAIFAQGPVGLMATKGAVLQGAGRIIAVETVPNRQELAREYGADEIVDFEDGDPVEQIMGLTDDEGVDAAIEALGRSETFEQCVKVTKPGGTISNCGYHGEGEYVNIPREEWGVGMAEKDIKTGLCPGGRLRLQRLLRLLEADRVDPTKMTTHEFPLEEIDEAFHLMETKEDDIIKPLIDFDN</sequence>
<dbReference type="SUPFAM" id="SSF50129">
    <property type="entry name" value="GroES-like"/>
    <property type="match status" value="1"/>
</dbReference>
<dbReference type="Gene3D" id="3.90.180.10">
    <property type="entry name" value="Medium-chain alcohol dehydrogenases, catalytic domain"/>
    <property type="match status" value="1"/>
</dbReference>
<dbReference type="EMBL" id="FOXI01000013">
    <property type="protein sequence ID" value="SFP95258.1"/>
    <property type="molecule type" value="Genomic_DNA"/>
</dbReference>
<evidence type="ECO:0000256" key="2">
    <source>
        <dbReference type="ARBA" id="ARBA00008072"/>
    </source>
</evidence>
<dbReference type="GO" id="GO:0008270">
    <property type="term" value="F:zinc ion binding"/>
    <property type="evidence" value="ECO:0007669"/>
    <property type="project" value="InterPro"/>
</dbReference>
<dbReference type="InterPro" id="IPR011032">
    <property type="entry name" value="GroES-like_sf"/>
</dbReference>
<dbReference type="InterPro" id="IPR036291">
    <property type="entry name" value="NAD(P)-bd_dom_sf"/>
</dbReference>